<dbReference type="GeneID" id="73044562"/>
<evidence type="ECO:0000313" key="2">
    <source>
        <dbReference type="Proteomes" id="UP001595945"/>
    </source>
</evidence>
<dbReference type="RefSeq" id="WP_254269537.1">
    <property type="nucleotide sequence ID" value="NZ_CP100400.1"/>
</dbReference>
<accession>A0ABD5Q214</accession>
<evidence type="ECO:0000313" key="1">
    <source>
        <dbReference type="EMBL" id="MFC4824741.1"/>
    </source>
</evidence>
<reference evidence="1 2" key="1">
    <citation type="journal article" date="2019" name="Int. J. Syst. Evol. Microbiol.">
        <title>The Global Catalogue of Microorganisms (GCM) 10K type strain sequencing project: providing services to taxonomists for standard genome sequencing and annotation.</title>
        <authorList>
            <consortium name="The Broad Institute Genomics Platform"/>
            <consortium name="The Broad Institute Genome Sequencing Center for Infectious Disease"/>
            <person name="Wu L."/>
            <person name="Ma J."/>
        </authorList>
    </citation>
    <scope>NUCLEOTIDE SEQUENCE [LARGE SCALE GENOMIC DNA]</scope>
    <source>
        <strain evidence="1 2">XZYJ18</strain>
    </source>
</reference>
<dbReference type="Proteomes" id="UP001595945">
    <property type="component" value="Unassembled WGS sequence"/>
</dbReference>
<sequence length="274" mass="31509">MPSPVSLFFSDFADERGRVDYYWPRLRSLDVPVPRTTFVALEPTDDGYQWDTDAILAFMRDNDLHRAFVRTQFKAATVRLREGSFVSRPDPETVDRTVESLLNQNDEQGWPHGGGLVVREWLDLDFCRFPTHSCHPSVRFFVDGGEVIGRTPCETTGSVADTSVVDSMVCAGRYDYLEPLLHDASFATPRRYAERIAAAFDEATWGVDFVLDTRGDWYCAEFNFNGVYWNRREERWWDMCGQGDFEPFGPTELHSAALWDVRPESADGSSDRWW</sequence>
<organism evidence="1 2">
    <name type="scientific">Halorussus aquaticus</name>
    <dbReference type="NCBI Taxonomy" id="2953748"/>
    <lineage>
        <taxon>Archaea</taxon>
        <taxon>Methanobacteriati</taxon>
        <taxon>Methanobacteriota</taxon>
        <taxon>Stenosarchaea group</taxon>
        <taxon>Halobacteria</taxon>
        <taxon>Halobacteriales</taxon>
        <taxon>Haladaptataceae</taxon>
        <taxon>Halorussus</taxon>
    </lineage>
</organism>
<gene>
    <name evidence="1" type="ORF">ACFO9K_10760</name>
</gene>
<name>A0ABD5Q214_9EURY</name>
<comment type="caution">
    <text evidence="1">The sequence shown here is derived from an EMBL/GenBank/DDBJ whole genome shotgun (WGS) entry which is preliminary data.</text>
</comment>
<proteinExistence type="predicted"/>
<dbReference type="AlphaFoldDB" id="A0ABD5Q214"/>
<protein>
    <submittedName>
        <fullName evidence="1">ATP-grasp domain-containing protein</fullName>
    </submittedName>
</protein>
<keyword evidence="2" id="KW-1185">Reference proteome</keyword>
<dbReference type="EMBL" id="JBHSHT010000001">
    <property type="protein sequence ID" value="MFC4824741.1"/>
    <property type="molecule type" value="Genomic_DNA"/>
</dbReference>